<dbReference type="GO" id="GO:0000160">
    <property type="term" value="P:phosphorelay signal transduction system"/>
    <property type="evidence" value="ECO:0007669"/>
    <property type="project" value="InterPro"/>
</dbReference>
<dbReference type="SMART" id="SM00448">
    <property type="entry name" value="REC"/>
    <property type="match status" value="1"/>
</dbReference>
<dbReference type="AlphaFoldDB" id="A0A4V6YUL0"/>
<dbReference type="Gene3D" id="3.40.50.2300">
    <property type="match status" value="1"/>
</dbReference>
<dbReference type="Proteomes" id="UP000485880">
    <property type="component" value="Unassembled WGS sequence"/>
</dbReference>
<dbReference type="InterPro" id="IPR036388">
    <property type="entry name" value="WH-like_DNA-bd_sf"/>
</dbReference>
<evidence type="ECO:0000259" key="3">
    <source>
        <dbReference type="PROSITE" id="PS50921"/>
    </source>
</evidence>
<dbReference type="Proteomes" id="UP000294360">
    <property type="component" value="Plasmid 2"/>
</dbReference>
<reference evidence="5 7" key="2">
    <citation type="submission" date="2019-05" db="EMBL/GenBank/DDBJ databases">
        <authorList>
            <person name="Farhan Ul Haque M."/>
        </authorList>
    </citation>
    <scope>NUCLEOTIDE SEQUENCE [LARGE SCALE GENOMIC DNA]</scope>
    <source>
        <strain evidence="5">2</strain>
    </source>
</reference>
<dbReference type="Pfam" id="PF00072">
    <property type="entry name" value="Response_reg"/>
    <property type="match status" value="1"/>
</dbReference>
<dbReference type="PIRSF" id="PIRSF036382">
    <property type="entry name" value="RR_antiterm"/>
    <property type="match status" value="1"/>
</dbReference>
<evidence type="ECO:0000259" key="2">
    <source>
        <dbReference type="PROSITE" id="PS50110"/>
    </source>
</evidence>
<dbReference type="InterPro" id="IPR005561">
    <property type="entry name" value="ANTAR"/>
</dbReference>
<evidence type="ECO:0000256" key="1">
    <source>
        <dbReference type="PROSITE-ProRule" id="PRU00169"/>
    </source>
</evidence>
<dbReference type="GO" id="GO:0003723">
    <property type="term" value="F:RNA binding"/>
    <property type="evidence" value="ECO:0007669"/>
    <property type="project" value="InterPro"/>
</dbReference>
<evidence type="ECO:0000313" key="5">
    <source>
        <dbReference type="EMBL" id="VTZ50730.1"/>
    </source>
</evidence>
<dbReference type="PANTHER" id="PTHR43367:SF1">
    <property type="entry name" value="TWO-COMPONENT RESPONSE REGULATOR-LIKE APRR6-RELATED"/>
    <property type="match status" value="1"/>
</dbReference>
<dbReference type="SMART" id="SM01012">
    <property type="entry name" value="ANTAR"/>
    <property type="match status" value="1"/>
</dbReference>
<reference evidence="4 6" key="1">
    <citation type="submission" date="2019-03" db="EMBL/GenBank/DDBJ databases">
        <authorList>
            <person name="Kox A.R. M."/>
        </authorList>
    </citation>
    <scope>NUCLEOTIDE SEQUENCE [LARGE SCALE GENOMIC DNA]</scope>
    <source>
        <strain evidence="4">MTUNDRAET4 annotated genome</strain>
        <plasmid evidence="6">2</plasmid>
    </source>
</reference>
<gene>
    <name evidence="5" type="ORF">MPC4_280026</name>
    <name evidence="4" type="ORF">MTUNDRAET4_0331</name>
</gene>
<dbReference type="PROSITE" id="PS50921">
    <property type="entry name" value="ANTAR"/>
    <property type="match status" value="1"/>
</dbReference>
<dbReference type="InterPro" id="IPR011006">
    <property type="entry name" value="CheY-like_superfamily"/>
</dbReference>
<geneLocation type="plasmid" evidence="4 6">
    <name>2</name>
</geneLocation>
<feature type="modified residue" description="4-aspartylphosphate" evidence="1">
    <location>
        <position position="71"/>
    </location>
</feature>
<dbReference type="EMBL" id="LR536451">
    <property type="protein sequence ID" value="VFU16716.1"/>
    <property type="molecule type" value="Genomic_DNA"/>
</dbReference>
<sequence>MRHCANHQLAQNLAMASKFLRILVIDANRIRASIIEAGLREAGHDNVTVIHDIDGIARRIAEINPDVIVIDLENPNRDMLENMFQLSRAVKRPIAMFVDRSDHAEIEAAVDAGVSAYVVDGLKQERVKPILHMAISRFNAFSRLTRELEEARSELEDRKLIERAKGILIKSNGLSEEAAYALLRKTAMNQNRKMVEIAQSLVTAAALLGPGEKP</sequence>
<proteinExistence type="predicted"/>
<dbReference type="InterPro" id="IPR001789">
    <property type="entry name" value="Sig_transdc_resp-reg_receiver"/>
</dbReference>
<evidence type="ECO:0000313" key="6">
    <source>
        <dbReference type="Proteomes" id="UP000294360"/>
    </source>
</evidence>
<dbReference type="PROSITE" id="PS50110">
    <property type="entry name" value="RESPONSE_REGULATORY"/>
    <property type="match status" value="1"/>
</dbReference>
<keyword evidence="1" id="KW-0597">Phosphoprotein</keyword>
<feature type="domain" description="ANTAR" evidence="3">
    <location>
        <begin position="141"/>
        <end position="202"/>
    </location>
</feature>
<evidence type="ECO:0000313" key="4">
    <source>
        <dbReference type="EMBL" id="VFU16716.1"/>
    </source>
</evidence>
<evidence type="ECO:0000313" key="7">
    <source>
        <dbReference type="Proteomes" id="UP000485880"/>
    </source>
</evidence>
<dbReference type="SUPFAM" id="SSF52172">
    <property type="entry name" value="CheY-like"/>
    <property type="match status" value="1"/>
</dbReference>
<dbReference type="Pfam" id="PF03861">
    <property type="entry name" value="ANTAR"/>
    <property type="match status" value="1"/>
</dbReference>
<protein>
    <submittedName>
        <fullName evidence="4">Response regulator receiver and ANTAR domain protein</fullName>
    </submittedName>
</protein>
<dbReference type="KEGG" id="mtun:MTUNDRAET4_0331.1"/>
<name>A0A4V6YUL0_METTU</name>
<dbReference type="PANTHER" id="PTHR43367">
    <property type="match status" value="1"/>
</dbReference>
<dbReference type="EMBL" id="CABFMQ020000085">
    <property type="protein sequence ID" value="VTZ50730.1"/>
    <property type="molecule type" value="Genomic_DNA"/>
</dbReference>
<feature type="domain" description="Response regulatory" evidence="2">
    <location>
        <begin position="21"/>
        <end position="135"/>
    </location>
</feature>
<keyword evidence="4" id="KW-0614">Plasmid</keyword>
<organism evidence="4 6">
    <name type="scientific">Methylocella tundrae</name>
    <dbReference type="NCBI Taxonomy" id="227605"/>
    <lineage>
        <taxon>Bacteria</taxon>
        <taxon>Pseudomonadati</taxon>
        <taxon>Pseudomonadota</taxon>
        <taxon>Alphaproteobacteria</taxon>
        <taxon>Hyphomicrobiales</taxon>
        <taxon>Beijerinckiaceae</taxon>
        <taxon>Methylocella</taxon>
    </lineage>
</organism>
<dbReference type="Gene3D" id="1.10.10.10">
    <property type="entry name" value="Winged helix-like DNA-binding domain superfamily/Winged helix DNA-binding domain"/>
    <property type="match status" value="1"/>
</dbReference>
<dbReference type="InterPro" id="IPR008327">
    <property type="entry name" value="Sig_transdc_resp-reg_antiterm"/>
</dbReference>
<accession>A0A4V6YUL0</accession>
<keyword evidence="7" id="KW-1185">Reference proteome</keyword>